<comment type="caution">
    <text evidence="1">The sequence shown here is derived from an EMBL/GenBank/DDBJ whole genome shotgun (WGS) entry which is preliminary data.</text>
</comment>
<keyword evidence="2" id="KW-1185">Reference proteome</keyword>
<gene>
    <name evidence="1" type="ORF">ICC18_15760</name>
</gene>
<evidence type="ECO:0000313" key="1">
    <source>
        <dbReference type="EMBL" id="MBD0381578.1"/>
    </source>
</evidence>
<dbReference type="AlphaFoldDB" id="A0A926KSS6"/>
<dbReference type="RefSeq" id="WP_188175389.1">
    <property type="nucleotide sequence ID" value="NZ_JACVVD010000005.1"/>
</dbReference>
<dbReference type="Proteomes" id="UP000650466">
    <property type="component" value="Unassembled WGS sequence"/>
</dbReference>
<dbReference type="SUPFAM" id="SSF53448">
    <property type="entry name" value="Nucleotide-diphospho-sugar transferases"/>
    <property type="match status" value="1"/>
</dbReference>
<protein>
    <submittedName>
        <fullName evidence="1">Uncharacterized protein</fullName>
    </submittedName>
</protein>
<accession>A0A926KSS6</accession>
<proteinExistence type="predicted"/>
<sequence>MICFALLAHKDEEALLQQVRNIREYNPNDTLIVLYNGGNDPDFGKAVCKSENVLYCTSSRPLQAGKTGRFFYDVMAWLEEAHISYEYLVYTESDVMFINHGFKDLLEQLMNGYDCLVEAVKVEMYPDKSNWTTAMRMWKEWHLWKPFFRSEFFYGTFNPMQVYRRRIVKRMLRRINKSHLERLLDKTGVISMGEMLYLTIAMQCGAKCQEYPRMYRKYFRYRPFISLDEVKDAKRLPEAIFAHPIKDHSVRAWISSSQTTKDTEGHS</sequence>
<organism evidence="1 2">
    <name type="scientific">Paenibacillus sedimenti</name>
    <dbReference type="NCBI Taxonomy" id="2770274"/>
    <lineage>
        <taxon>Bacteria</taxon>
        <taxon>Bacillati</taxon>
        <taxon>Bacillota</taxon>
        <taxon>Bacilli</taxon>
        <taxon>Bacillales</taxon>
        <taxon>Paenibacillaceae</taxon>
        <taxon>Paenibacillus</taxon>
    </lineage>
</organism>
<evidence type="ECO:0000313" key="2">
    <source>
        <dbReference type="Proteomes" id="UP000650466"/>
    </source>
</evidence>
<dbReference type="InterPro" id="IPR029044">
    <property type="entry name" value="Nucleotide-diphossugar_trans"/>
</dbReference>
<dbReference type="EMBL" id="JACVVD010000005">
    <property type="protein sequence ID" value="MBD0381578.1"/>
    <property type="molecule type" value="Genomic_DNA"/>
</dbReference>
<name>A0A926KSS6_9BACL</name>
<reference evidence="1" key="1">
    <citation type="submission" date="2020-09" db="EMBL/GenBank/DDBJ databases">
        <title>Draft Genome Sequence of Paenibacillus sp. WST5.</title>
        <authorList>
            <person name="Bao Z."/>
        </authorList>
    </citation>
    <scope>NUCLEOTIDE SEQUENCE</scope>
    <source>
        <strain evidence="1">WST5</strain>
    </source>
</reference>